<dbReference type="InterPro" id="IPR036514">
    <property type="entry name" value="SGNH_hydro_sf"/>
</dbReference>
<dbReference type="RefSeq" id="WP_162393335.1">
    <property type="nucleotide sequence ID" value="NZ_JAABOZ010000008.1"/>
</dbReference>
<proteinExistence type="predicted"/>
<dbReference type="PANTHER" id="PTHR30383">
    <property type="entry name" value="THIOESTERASE 1/PROTEASE 1/LYSOPHOSPHOLIPASE L1"/>
    <property type="match status" value="1"/>
</dbReference>
<dbReference type="EMBL" id="JAAGWK010000038">
    <property type="protein sequence ID" value="NEL56618.1"/>
    <property type="molecule type" value="Genomic_DNA"/>
</dbReference>
<sequence length="202" mass="20884">MEHRRLTLAVLGDSIAFGTGATHPGDALGPRLVRVLADAGIDCELAVHAVPGAVSADLDAQVRRAGSPDLALVVIGANDLSRLVPPSSAAAQLGTAVRRLRERGADVLVVPAPDMSSIPWVPQQFRALVRVASDELHRRQTAAVQAAGGVVAPIAGELASRFSAQPTLFGTDRFHPSSSGYALIAEALTPIVLSIARTRAAA</sequence>
<dbReference type="InterPro" id="IPR051532">
    <property type="entry name" value="Ester_Hydrolysis_Enzymes"/>
</dbReference>
<dbReference type="InterPro" id="IPR013830">
    <property type="entry name" value="SGNH_hydro"/>
</dbReference>
<dbReference type="Proteomes" id="UP000470470">
    <property type="component" value="Unassembled WGS sequence"/>
</dbReference>
<dbReference type="Pfam" id="PF13472">
    <property type="entry name" value="Lipase_GDSL_2"/>
    <property type="match status" value="1"/>
</dbReference>
<name>A0A7K3WJE2_9ACTN</name>
<reference evidence="2 3" key="1">
    <citation type="submission" date="2020-02" db="EMBL/GenBank/DDBJ databases">
        <title>The whole genome sequence of CPCC 205119.</title>
        <authorList>
            <person name="Jiang Z."/>
        </authorList>
    </citation>
    <scope>NUCLEOTIDE SEQUENCE [LARGE SCALE GENOMIC DNA]</scope>
    <source>
        <strain evidence="2 3">CPCC 205119</strain>
    </source>
</reference>
<gene>
    <name evidence="2" type="ORF">G1H19_21865</name>
</gene>
<evidence type="ECO:0000313" key="3">
    <source>
        <dbReference type="Proteomes" id="UP000470470"/>
    </source>
</evidence>
<evidence type="ECO:0000259" key="1">
    <source>
        <dbReference type="Pfam" id="PF13472"/>
    </source>
</evidence>
<dbReference type="Gene3D" id="3.40.50.1110">
    <property type="entry name" value="SGNH hydrolase"/>
    <property type="match status" value="1"/>
</dbReference>
<protein>
    <submittedName>
        <fullName evidence="2">SGNH/GDSL hydrolase family protein</fullName>
    </submittedName>
</protein>
<keyword evidence="2" id="KW-0378">Hydrolase</keyword>
<evidence type="ECO:0000313" key="2">
    <source>
        <dbReference type="EMBL" id="NEL56618.1"/>
    </source>
</evidence>
<dbReference type="SUPFAM" id="SSF52266">
    <property type="entry name" value="SGNH hydrolase"/>
    <property type="match status" value="1"/>
</dbReference>
<accession>A0A7K3WJE2</accession>
<dbReference type="AlphaFoldDB" id="A0A7K3WJE2"/>
<feature type="domain" description="SGNH hydrolase-type esterase" evidence="1">
    <location>
        <begin position="10"/>
        <end position="183"/>
    </location>
</feature>
<dbReference type="PANTHER" id="PTHR30383:SF5">
    <property type="entry name" value="SGNH HYDROLASE-TYPE ESTERASE DOMAIN-CONTAINING PROTEIN"/>
    <property type="match status" value="1"/>
</dbReference>
<organism evidence="2 3">
    <name type="scientific">Goekera deserti</name>
    <dbReference type="NCBI Taxonomy" id="2497753"/>
    <lineage>
        <taxon>Bacteria</taxon>
        <taxon>Bacillati</taxon>
        <taxon>Actinomycetota</taxon>
        <taxon>Actinomycetes</taxon>
        <taxon>Geodermatophilales</taxon>
        <taxon>Geodermatophilaceae</taxon>
        <taxon>Goekera</taxon>
    </lineage>
</organism>
<keyword evidence="3" id="KW-1185">Reference proteome</keyword>
<dbReference type="CDD" id="cd01836">
    <property type="entry name" value="FeeA_FeeB_like"/>
    <property type="match status" value="1"/>
</dbReference>
<comment type="caution">
    <text evidence="2">The sequence shown here is derived from an EMBL/GenBank/DDBJ whole genome shotgun (WGS) entry which is preliminary data.</text>
</comment>
<dbReference type="GO" id="GO:0004622">
    <property type="term" value="F:phosphatidylcholine lysophospholipase activity"/>
    <property type="evidence" value="ECO:0007669"/>
    <property type="project" value="TreeGrafter"/>
</dbReference>